<protein>
    <submittedName>
        <fullName evidence="1">Uncharacterized protein</fullName>
    </submittedName>
</protein>
<reference evidence="1 2" key="1">
    <citation type="submission" date="2017-08" db="EMBL/GenBank/DDBJ databases">
        <title>Infants hospitalized years apart are colonized by the same room-sourced microbial strains.</title>
        <authorList>
            <person name="Brooks B."/>
            <person name="Olm M.R."/>
            <person name="Firek B.A."/>
            <person name="Baker R."/>
            <person name="Thomas B.C."/>
            <person name="Morowitz M.J."/>
            <person name="Banfield J.F."/>
        </authorList>
    </citation>
    <scope>NUCLEOTIDE SEQUENCE [LARGE SCALE GENOMIC DNA]</scope>
    <source>
        <strain evidence="1">S2_005_002_R2_29</strain>
    </source>
</reference>
<sequence>MNVGQDVYTFSLKHPFEVKKLKASNTEESYVLQTWPGSRPVIFHPTVHHYLARPRAYETQFLQPMPYNPVLADAIEYGPIGYAPCVKAP</sequence>
<accession>A0A2W5N2F1</accession>
<dbReference type="EMBL" id="QFQB01000021">
    <property type="protein sequence ID" value="PZQ46808.1"/>
    <property type="molecule type" value="Genomic_DNA"/>
</dbReference>
<dbReference type="AlphaFoldDB" id="A0A2W5N2F1"/>
<name>A0A2W5N2F1_9BACT</name>
<evidence type="ECO:0000313" key="2">
    <source>
        <dbReference type="Proteomes" id="UP000249417"/>
    </source>
</evidence>
<evidence type="ECO:0000313" key="1">
    <source>
        <dbReference type="EMBL" id="PZQ46808.1"/>
    </source>
</evidence>
<dbReference type="Proteomes" id="UP000249417">
    <property type="component" value="Unassembled WGS sequence"/>
</dbReference>
<organism evidence="1 2">
    <name type="scientific">Micavibrio aeruginosavorus</name>
    <dbReference type="NCBI Taxonomy" id="349221"/>
    <lineage>
        <taxon>Bacteria</taxon>
        <taxon>Pseudomonadati</taxon>
        <taxon>Bdellovibrionota</taxon>
        <taxon>Bdellovibrionia</taxon>
        <taxon>Bdellovibrionales</taxon>
        <taxon>Pseudobdellovibrionaceae</taxon>
        <taxon>Micavibrio</taxon>
    </lineage>
</organism>
<proteinExistence type="predicted"/>
<comment type="caution">
    <text evidence="1">The sequence shown here is derived from an EMBL/GenBank/DDBJ whole genome shotgun (WGS) entry which is preliminary data.</text>
</comment>
<gene>
    <name evidence="1" type="ORF">DI551_04465</name>
</gene>